<dbReference type="GO" id="GO:0003899">
    <property type="term" value="F:DNA-directed RNA polymerase activity"/>
    <property type="evidence" value="ECO:0007669"/>
    <property type="project" value="InterPro"/>
</dbReference>
<dbReference type="Proteomes" id="UP000005622">
    <property type="component" value="Unassembled WGS sequence"/>
</dbReference>
<evidence type="ECO:0000256" key="4">
    <source>
        <dbReference type="ARBA" id="ARBA00023242"/>
    </source>
</evidence>
<dbReference type="PANTHER" id="PTHR12056">
    <property type="entry name" value="DNA-DIRECTED RNA POLYMERASES I, II, AND III"/>
    <property type="match status" value="1"/>
</dbReference>
<dbReference type="Proteomes" id="UP000054524">
    <property type="component" value="Unassembled WGS sequence"/>
</dbReference>
<evidence type="ECO:0000256" key="2">
    <source>
        <dbReference type="ARBA" id="ARBA00022723"/>
    </source>
</evidence>
<dbReference type="GO" id="GO:0008270">
    <property type="term" value="F:zinc ion binding"/>
    <property type="evidence" value="ECO:0007669"/>
    <property type="project" value="InterPro"/>
</dbReference>
<evidence type="ECO:0000313" key="7">
    <source>
        <dbReference type="EMBL" id="KFG25952.1"/>
    </source>
</evidence>
<dbReference type="Gene3D" id="2.20.28.30">
    <property type="entry name" value="RNA polymerase ii, chain L"/>
    <property type="match status" value="1"/>
</dbReference>
<evidence type="ECO:0000256" key="3">
    <source>
        <dbReference type="ARBA" id="ARBA00022833"/>
    </source>
</evidence>
<dbReference type="GO" id="GO:0005666">
    <property type="term" value="C:RNA polymerase III complex"/>
    <property type="evidence" value="ECO:0007669"/>
    <property type="project" value="TreeGrafter"/>
</dbReference>
<comment type="subcellular location">
    <subcellularLocation>
        <location evidence="1">Nucleus</location>
    </subcellularLocation>
</comment>
<evidence type="ECO:0000256" key="5">
    <source>
        <dbReference type="ARBA" id="ARBA00025770"/>
    </source>
</evidence>
<dbReference type="GO" id="GO:0003677">
    <property type="term" value="F:DNA binding"/>
    <property type="evidence" value="ECO:0007669"/>
    <property type="project" value="InterPro"/>
</dbReference>
<dbReference type="PANTHER" id="PTHR12056:SF2">
    <property type="entry name" value="GEO11084P1"/>
    <property type="match status" value="1"/>
</dbReference>
<keyword evidence="4" id="KW-0539">Nucleus</keyword>
<accession>A0A086J1D4</accession>
<keyword evidence="3" id="KW-0862">Zinc</keyword>
<accession>H8ZFD8</accession>
<dbReference type="GO" id="GO:0005736">
    <property type="term" value="C:RNA polymerase I complex"/>
    <property type="evidence" value="ECO:0007669"/>
    <property type="project" value="TreeGrafter"/>
</dbReference>
<reference evidence="7 8" key="3">
    <citation type="journal article" date="2014" name="Genome Announc.">
        <title>Genome Sequence of the Microsporidian Species Nematocida sp1 Strain ERTm6 (ATCC PRA-372).</title>
        <authorList>
            <person name="Bakowski M.A."/>
            <person name="Priest M."/>
            <person name="Young S."/>
            <person name="Cuomo C.A."/>
            <person name="Troemel E.R."/>
        </authorList>
    </citation>
    <scope>NUCLEOTIDE SEQUENCE [LARGE SCALE GENOMIC DNA]</scope>
    <source>
        <strain evidence="7 8">ERTm6</strain>
    </source>
</reference>
<dbReference type="AlphaFoldDB" id="H8ZFD8"/>
<dbReference type="HOGENOM" id="CLU_179456_1_2_1"/>
<dbReference type="InterPro" id="IPR039747">
    <property type="entry name" value="RPABC4"/>
</dbReference>
<keyword evidence="8" id="KW-1185">Reference proteome</keyword>
<reference evidence="6" key="1">
    <citation type="submission" date="2011-03" db="EMBL/GenBank/DDBJ databases">
        <title>The Genome Sequence of Nematocida sp1 strain ERTm2.</title>
        <authorList>
            <consortium name="The Broad Institute Genome Sequencing Platform"/>
            <consortium name="The Broad Institute Genome Sequencing Center for Infectious Disease"/>
            <person name="Cuomo C."/>
            <person name="Troemel E."/>
            <person name="Young S.K."/>
            <person name="Zeng Q."/>
            <person name="Gargeya S."/>
            <person name="Fitzgerald M."/>
            <person name="Haas B."/>
            <person name="Abouelleil A."/>
            <person name="Alvarado L."/>
            <person name="Arachchi H.M."/>
            <person name="Berlin A."/>
            <person name="Brown A."/>
            <person name="Chapman S.B."/>
            <person name="Chen Z."/>
            <person name="Dunbar C."/>
            <person name="Freedman E."/>
            <person name="Gearin G."/>
            <person name="Gellesch M."/>
            <person name="Goldberg J."/>
            <person name="Griggs A."/>
            <person name="Gujja S."/>
            <person name="Heilman E.R."/>
            <person name="Heiman D."/>
            <person name="Howarth C."/>
            <person name="Larson L."/>
            <person name="Lui A."/>
            <person name="MacDonald P.J.P."/>
            <person name="Mehta T."/>
            <person name="Montmayeur A."/>
            <person name="Murphy C."/>
            <person name="Neiman D."/>
            <person name="Pearson M."/>
            <person name="Priest M."/>
            <person name="Roberts A."/>
            <person name="Saif S."/>
            <person name="Shea T."/>
            <person name="Shenoy N."/>
            <person name="Sisk P."/>
            <person name="Stolte C."/>
            <person name="Sykes S."/>
            <person name="White J."/>
            <person name="Yandava C."/>
            <person name="Wortman J."/>
            <person name="Nusbaum C."/>
            <person name="Birren B."/>
        </authorList>
    </citation>
    <scope>NUCLEOTIDE SEQUENCE</scope>
    <source>
        <strain evidence="6">ERTm2</strain>
    </source>
</reference>
<dbReference type="EMBL" id="JH604639">
    <property type="protein sequence ID" value="EHY64690.1"/>
    <property type="molecule type" value="Genomic_DNA"/>
</dbReference>
<proteinExistence type="inferred from homology"/>
<name>H8ZFD8_NEMA1</name>
<dbReference type="InterPro" id="IPR006591">
    <property type="entry name" value="RNAP_P/RPABC4"/>
</dbReference>
<keyword evidence="2" id="KW-0479">Metal-binding</keyword>
<dbReference type="EMBL" id="AKIJ01000004">
    <property type="protein sequence ID" value="KFG25952.1"/>
    <property type="molecule type" value="Genomic_DNA"/>
</dbReference>
<dbReference type="SUPFAM" id="SSF63393">
    <property type="entry name" value="RNA polymerase subunits"/>
    <property type="match status" value="1"/>
</dbReference>
<dbReference type="GO" id="GO:0006351">
    <property type="term" value="P:DNA-templated transcription"/>
    <property type="evidence" value="ECO:0007669"/>
    <property type="project" value="InterPro"/>
</dbReference>
<evidence type="ECO:0000256" key="1">
    <source>
        <dbReference type="ARBA" id="ARBA00004123"/>
    </source>
</evidence>
<organism evidence="6">
    <name type="scientific">Nematocida ausubeli (strain ATCC PRA-371 / ERTm2)</name>
    <name type="common">Nematode killer fungus</name>
    <dbReference type="NCBI Taxonomy" id="1913371"/>
    <lineage>
        <taxon>Eukaryota</taxon>
        <taxon>Fungi</taxon>
        <taxon>Fungi incertae sedis</taxon>
        <taxon>Microsporidia</taxon>
        <taxon>Nematocida</taxon>
    </lineage>
</organism>
<dbReference type="GO" id="GO:0005665">
    <property type="term" value="C:RNA polymerase II, core complex"/>
    <property type="evidence" value="ECO:0007669"/>
    <property type="project" value="TreeGrafter"/>
</dbReference>
<dbReference type="SMART" id="SM00659">
    <property type="entry name" value="RPOLCX"/>
    <property type="match status" value="1"/>
</dbReference>
<comment type="similarity">
    <text evidence="5">Belongs to the archaeal Rpo12/eukaryotic RPC10 RNA polymerase subunit family.</text>
</comment>
<dbReference type="Pfam" id="PF03604">
    <property type="entry name" value="Zn_ribbon_RPAB4"/>
    <property type="match status" value="1"/>
</dbReference>
<evidence type="ECO:0000313" key="6">
    <source>
        <dbReference type="EMBL" id="EHY64690.1"/>
    </source>
</evidence>
<evidence type="ECO:0000313" key="8">
    <source>
        <dbReference type="Proteomes" id="UP000054524"/>
    </source>
</evidence>
<protein>
    <submittedName>
        <fullName evidence="6">Uncharacterized protein</fullName>
    </submittedName>
</protein>
<reference evidence="7" key="2">
    <citation type="submission" date="2012-10" db="EMBL/GenBank/DDBJ databases">
        <authorList>
            <consortium name="The Broad Institute Genome Sequencing Platform"/>
            <consortium name="The Broad Institute Genome Sequencing Center for Infectious Disease"/>
            <person name="Cuomo C."/>
            <person name="Troemel E."/>
            <person name="Walker B."/>
            <person name="Young S.K."/>
            <person name="Zeng Q."/>
            <person name="Gargeya S."/>
            <person name="Fitzgerald M."/>
            <person name="Haas B."/>
            <person name="Abouelleil A."/>
            <person name="Alvarado L."/>
            <person name="Arachchi H.M."/>
            <person name="Berlin A.M."/>
            <person name="Chapman S.B."/>
            <person name="Goldberg J."/>
            <person name="Griggs A."/>
            <person name="Gujja S."/>
            <person name="Hansen M."/>
            <person name="Howarth C."/>
            <person name="Imamovic A."/>
            <person name="Larimer J."/>
            <person name="McCowan C."/>
            <person name="Murphy C."/>
            <person name="Neiman D."/>
            <person name="Pearson M."/>
            <person name="Priest M."/>
            <person name="Roberts A."/>
            <person name="Saif S."/>
            <person name="Shea T."/>
            <person name="Sisk P."/>
            <person name="Sykes S."/>
            <person name="Wortman J."/>
            <person name="Nusbaum C."/>
            <person name="Birren B."/>
        </authorList>
    </citation>
    <scope>NUCLEOTIDE SEQUENCE</scope>
    <source>
        <strain evidence="7">ERTm6</strain>
    </source>
</reference>
<gene>
    <name evidence="6" type="ORF">NERG_02309</name>
    <name evidence="7" type="ORF">NESG_01941</name>
</gene>
<sequence>MNEEERKCSYQCSECNKIAILGPKDAVRCVECGHRILYKIRSNQWTQYEAL</sequence>
<dbReference type="OrthoDB" id="5585087at2759"/>
<dbReference type="InterPro" id="IPR029040">
    <property type="entry name" value="RPABC4/Spt4"/>
</dbReference>